<reference evidence="2 3" key="1">
    <citation type="submission" date="2021-12" db="EMBL/GenBank/DDBJ databases">
        <title>Discovery of the Pendulisporaceae a myxobacterial family with distinct sporulation behavior and unique specialized metabolism.</title>
        <authorList>
            <person name="Garcia R."/>
            <person name="Popoff A."/>
            <person name="Bader C.D."/>
            <person name="Loehr J."/>
            <person name="Walesch S."/>
            <person name="Walt C."/>
            <person name="Boldt J."/>
            <person name="Bunk B."/>
            <person name="Haeckl F.J.F.P.J."/>
            <person name="Gunesch A.P."/>
            <person name="Birkelbach J."/>
            <person name="Nuebel U."/>
            <person name="Pietschmann T."/>
            <person name="Bach T."/>
            <person name="Mueller R."/>
        </authorList>
    </citation>
    <scope>NUCLEOTIDE SEQUENCE [LARGE SCALE GENOMIC DNA]</scope>
    <source>
        <strain evidence="2 3">MSr12523</strain>
    </source>
</reference>
<proteinExistence type="predicted"/>
<keyword evidence="3" id="KW-1185">Reference proteome</keyword>
<feature type="transmembrane region" description="Helical" evidence="1">
    <location>
        <begin position="71"/>
        <end position="93"/>
    </location>
</feature>
<protein>
    <submittedName>
        <fullName evidence="2">Uncharacterized protein</fullName>
    </submittedName>
</protein>
<keyword evidence="1" id="KW-0812">Transmembrane</keyword>
<name>A0ABZ2KGA1_9BACT</name>
<accession>A0ABZ2KGA1</accession>
<gene>
    <name evidence="2" type="ORF">LZC95_12255</name>
</gene>
<evidence type="ECO:0000256" key="1">
    <source>
        <dbReference type="SAM" id="Phobius"/>
    </source>
</evidence>
<dbReference type="EMBL" id="CP089982">
    <property type="protein sequence ID" value="WXA97604.1"/>
    <property type="molecule type" value="Genomic_DNA"/>
</dbReference>
<organism evidence="2 3">
    <name type="scientific">Pendulispora brunnea</name>
    <dbReference type="NCBI Taxonomy" id="2905690"/>
    <lineage>
        <taxon>Bacteria</taxon>
        <taxon>Pseudomonadati</taxon>
        <taxon>Myxococcota</taxon>
        <taxon>Myxococcia</taxon>
        <taxon>Myxococcales</taxon>
        <taxon>Sorangiineae</taxon>
        <taxon>Pendulisporaceae</taxon>
        <taxon>Pendulispora</taxon>
    </lineage>
</organism>
<keyword evidence="1" id="KW-0472">Membrane</keyword>
<evidence type="ECO:0000313" key="2">
    <source>
        <dbReference type="EMBL" id="WXA97604.1"/>
    </source>
</evidence>
<sequence length="226" mass="24184">MDPGAVAAAELMKHRPCPHCGARARMEEDSELRWVCGVCGGPRVPVEEEAAHSEREREELVKAGRAKKMAFTYRIASIGLSLTGALLAALGVALGAASVAVGAVLLAAAVAAIAAAIVYGRRAHAKREEAKKSTFDAWESVAEALLKVRGSEATAEQIAREMRTTVEDVERMMSFLSVDNRVRIVVKDTELVYTTEAAAIEAQAIMESEEENVDAAHSAGADPRRR</sequence>
<feature type="transmembrane region" description="Helical" evidence="1">
    <location>
        <begin position="99"/>
        <end position="119"/>
    </location>
</feature>
<dbReference type="RefSeq" id="WP_394848226.1">
    <property type="nucleotide sequence ID" value="NZ_CP089982.1"/>
</dbReference>
<evidence type="ECO:0000313" key="3">
    <source>
        <dbReference type="Proteomes" id="UP001379533"/>
    </source>
</evidence>
<keyword evidence="1" id="KW-1133">Transmembrane helix</keyword>
<dbReference type="Proteomes" id="UP001379533">
    <property type="component" value="Chromosome"/>
</dbReference>